<keyword evidence="2" id="KW-1185">Reference proteome</keyword>
<dbReference type="Gene3D" id="2.60.120.380">
    <property type="match status" value="1"/>
</dbReference>
<sequence>MLEFTLLTLLVADAATDAGTPPRGPFTSLLPPHARVGAPRDVDELATPAERELDEPSVSGINPNRVFLERTIDVAISGDDTRWTDAVEVDFGDGITVNSVHLASPTSIVANLTIERRAGLGVRDVVVRDGETEAVYTGAFKVESPLARTSLRGTLASGSIVMGTLGQRDLTTPFDPLNNVLTTNNPGIGTDYVAANLYNLDFTLLVDVPVTTGGYDLTVVSGPEGSQVTSSLPGGLPIVTRAPIPLVEGDNAGTIVDPFGTRLYSFTPPDEPTRTTFVASTDNAAAAPIIAVLPSSGSFAELIGVDSTVIVNTTAASPLYVIYWDAWGAGEQGININVTTSGPPPPETEPNDDCAHAMRIAASSTTAASLRDAGDVDWYVLPATAEDVGKLVHVRTLPGDPTTDTLVDVFASDCTTSLGGPSPDFAYHEDFYSTPIVAAGDVYVKVTHSSAAFTTPNYELMVAIE</sequence>
<accession>A0ABS7U3N1</accession>
<gene>
    <name evidence="1" type="ORF">K7C98_37890</name>
</gene>
<dbReference type="RefSeq" id="WP_224196771.1">
    <property type="nucleotide sequence ID" value="NZ_JAIRAU010000056.1"/>
</dbReference>
<protein>
    <submittedName>
        <fullName evidence="1">Uncharacterized protein</fullName>
    </submittedName>
</protein>
<dbReference type="Proteomes" id="UP001139031">
    <property type="component" value="Unassembled WGS sequence"/>
</dbReference>
<dbReference type="Gene3D" id="2.60.40.10">
    <property type="entry name" value="Immunoglobulins"/>
    <property type="match status" value="1"/>
</dbReference>
<organism evidence="1 2">
    <name type="scientific">Nannocystis pusilla</name>
    <dbReference type="NCBI Taxonomy" id="889268"/>
    <lineage>
        <taxon>Bacteria</taxon>
        <taxon>Pseudomonadati</taxon>
        <taxon>Myxococcota</taxon>
        <taxon>Polyangia</taxon>
        <taxon>Nannocystales</taxon>
        <taxon>Nannocystaceae</taxon>
        <taxon>Nannocystis</taxon>
    </lineage>
</organism>
<evidence type="ECO:0000313" key="2">
    <source>
        <dbReference type="Proteomes" id="UP001139031"/>
    </source>
</evidence>
<name>A0ABS7U3N1_9BACT</name>
<proteinExistence type="predicted"/>
<evidence type="ECO:0000313" key="1">
    <source>
        <dbReference type="EMBL" id="MBZ5715039.1"/>
    </source>
</evidence>
<comment type="caution">
    <text evidence="1">The sequence shown here is derived from an EMBL/GenBank/DDBJ whole genome shotgun (WGS) entry which is preliminary data.</text>
</comment>
<dbReference type="InterPro" id="IPR013783">
    <property type="entry name" value="Ig-like_fold"/>
</dbReference>
<reference evidence="1" key="1">
    <citation type="submission" date="2021-08" db="EMBL/GenBank/DDBJ databases">
        <authorList>
            <person name="Stevens D.C."/>
        </authorList>
    </citation>
    <scope>NUCLEOTIDE SEQUENCE</scope>
    <source>
        <strain evidence="1">DSM 53165</strain>
    </source>
</reference>
<dbReference type="EMBL" id="JAIRAU010000056">
    <property type="protein sequence ID" value="MBZ5715039.1"/>
    <property type="molecule type" value="Genomic_DNA"/>
</dbReference>